<dbReference type="AlphaFoldDB" id="A0A1M2VH68"/>
<sequence length="370" mass="41489">MALDKTRSHTRGLDPAEGYSRNRRYVQDARDCTVGPMPVQTFLNAFLPSVPVDKEKEVLSSKGAFKEVPSSGSKPSDIYEPLLVALNRSAKLRSCAPGLVFENTSINSAEPHTPGFMKPHICCYTRRNLDSVHDTPASSRAELGYVELFIEVKPDVALDFFVDPSPETTREDCDTHDFFTRFQNEELKLRAERVFGQHITYAMEIQARQHRVCLFSISMSGSRARILRWDRSGIIITQSFDILTHPELLSEFLARFAFASDHQRGHDMSIGMATQKEEVLFCDVVTKYIKDQLDLVDDALTDAVAKHYQQGCVFAVRMFVDDSSATPSSSTPVADRYLVFRPITSPLRLLGRATCASAICHLLGGLLWSK</sequence>
<comment type="caution">
    <text evidence="2">The sequence shown here is derived from an EMBL/GenBank/DDBJ whole genome shotgun (WGS) entry which is preliminary data.</text>
</comment>
<dbReference type="EMBL" id="MNAD01001248">
    <property type="protein sequence ID" value="OJT06873.1"/>
    <property type="molecule type" value="Genomic_DNA"/>
</dbReference>
<gene>
    <name evidence="2" type="ORF">TRAPUB_2279</name>
</gene>
<dbReference type="OMA" id="CASAICH"/>
<dbReference type="Proteomes" id="UP000184267">
    <property type="component" value="Unassembled WGS sequence"/>
</dbReference>
<evidence type="ECO:0000313" key="3">
    <source>
        <dbReference type="Proteomes" id="UP000184267"/>
    </source>
</evidence>
<dbReference type="InterPro" id="IPR040976">
    <property type="entry name" value="Pkinase_fungal"/>
</dbReference>
<dbReference type="OrthoDB" id="3265188at2759"/>
<proteinExistence type="predicted"/>
<keyword evidence="3" id="KW-1185">Reference proteome</keyword>
<name>A0A1M2VH68_TRAPU</name>
<accession>A0A1M2VH68</accession>
<evidence type="ECO:0000259" key="1">
    <source>
        <dbReference type="Pfam" id="PF17667"/>
    </source>
</evidence>
<organism evidence="2 3">
    <name type="scientific">Trametes pubescens</name>
    <name type="common">White-rot fungus</name>
    <dbReference type="NCBI Taxonomy" id="154538"/>
    <lineage>
        <taxon>Eukaryota</taxon>
        <taxon>Fungi</taxon>
        <taxon>Dikarya</taxon>
        <taxon>Basidiomycota</taxon>
        <taxon>Agaricomycotina</taxon>
        <taxon>Agaricomycetes</taxon>
        <taxon>Polyporales</taxon>
        <taxon>Polyporaceae</taxon>
        <taxon>Trametes</taxon>
    </lineage>
</organism>
<evidence type="ECO:0000313" key="2">
    <source>
        <dbReference type="EMBL" id="OJT06873.1"/>
    </source>
</evidence>
<reference evidence="2 3" key="1">
    <citation type="submission" date="2016-10" db="EMBL/GenBank/DDBJ databases">
        <title>Genome sequence of the basidiomycete white-rot fungus Trametes pubescens.</title>
        <authorList>
            <person name="Makela M.R."/>
            <person name="Granchi Z."/>
            <person name="Peng M."/>
            <person name="De Vries R.P."/>
            <person name="Grigoriev I."/>
            <person name="Riley R."/>
            <person name="Hilden K."/>
        </authorList>
    </citation>
    <scope>NUCLEOTIDE SEQUENCE [LARGE SCALE GENOMIC DNA]</scope>
    <source>
        <strain evidence="2 3">FBCC735</strain>
    </source>
</reference>
<dbReference type="Pfam" id="PF17667">
    <property type="entry name" value="Pkinase_fungal"/>
    <property type="match status" value="1"/>
</dbReference>
<dbReference type="STRING" id="154538.A0A1M2VH68"/>
<protein>
    <recommendedName>
        <fullName evidence="1">Fungal-type protein kinase domain-containing protein</fullName>
    </recommendedName>
</protein>
<feature type="domain" description="Fungal-type protein kinase" evidence="1">
    <location>
        <begin position="198"/>
        <end position="280"/>
    </location>
</feature>